<organism evidence="1 2">
    <name type="scientific">Citrobacter enshiensis</name>
    <dbReference type="NCBI Taxonomy" id="2971264"/>
    <lineage>
        <taxon>Bacteria</taxon>
        <taxon>Pseudomonadati</taxon>
        <taxon>Pseudomonadota</taxon>
        <taxon>Gammaproteobacteria</taxon>
        <taxon>Enterobacterales</taxon>
        <taxon>Enterobacteriaceae</taxon>
        <taxon>Citrobacter</taxon>
    </lineage>
</organism>
<accession>A0ABT8PX06</accession>
<name>A0ABT8PX06_9ENTR</name>
<gene>
    <name evidence="1" type="ORF">Q0A17_12450</name>
</gene>
<dbReference type="Proteomes" id="UP001174867">
    <property type="component" value="Unassembled WGS sequence"/>
</dbReference>
<protein>
    <submittedName>
        <fullName evidence="1">Uncharacterized protein</fullName>
    </submittedName>
</protein>
<dbReference type="EMBL" id="JAUJYW010000005">
    <property type="protein sequence ID" value="MDN8600216.1"/>
    <property type="molecule type" value="Genomic_DNA"/>
</dbReference>
<proteinExistence type="predicted"/>
<reference evidence="1 2" key="1">
    <citation type="submission" date="2023-07" db="EMBL/GenBank/DDBJ databases">
        <title>Citrobacter selenititolerans sp. nov., isolated from seleniferous soil.</title>
        <authorList>
            <person name="Zhang S."/>
            <person name="Li K."/>
            <person name="Peng J."/>
            <person name="Wang H."/>
            <person name="Sun J."/>
            <person name="Guo Y."/>
        </authorList>
    </citation>
    <scope>NUCLEOTIDE SEQUENCE [LARGE SCALE GENOMIC DNA]</scope>
    <source>
        <strain evidence="1 2">S2-9</strain>
    </source>
</reference>
<evidence type="ECO:0000313" key="2">
    <source>
        <dbReference type="Proteomes" id="UP001174867"/>
    </source>
</evidence>
<keyword evidence="2" id="KW-1185">Reference proteome</keyword>
<evidence type="ECO:0000313" key="1">
    <source>
        <dbReference type="EMBL" id="MDN8600216.1"/>
    </source>
</evidence>
<sequence length="67" mass="7487">MDFVRFIFVFQDPVVNMANNAQDRGWLVENEARRGENAGKSRDLYVALRSTSHLAPAGAALPEPTRL</sequence>
<dbReference type="RefSeq" id="WP_301699242.1">
    <property type="nucleotide sequence ID" value="NZ_JAUJYW010000005.1"/>
</dbReference>
<comment type="caution">
    <text evidence="1">The sequence shown here is derived from an EMBL/GenBank/DDBJ whole genome shotgun (WGS) entry which is preliminary data.</text>
</comment>